<sequence length="321" mass="36909">MSILPLYDQQPDSDDRTLAVYLPENPEAFRMVQLSHPDPPSPPPVPYPEPIYFVEDPPLSRYPSTILPPLPPLRAQPGLTTLEPLAPVQHLVLLLLLQQQYLGPSRTMALSPRVFHFVKYDIYRSVTMSRDLLQGLGGTKTSRERKLDCLACVQELWIDSMDALWDLSNLHSPQRSYLFRPMLKIMPNARTVHIHRRAIVAEYVLEKAGRRGGCEGVPWGWLKEGVMRQLGESVEVRFYGEYDTDGEGQAVYARVTYALPGKLLRCQESAEDIEERRLRRQEFRGKLFTRFGIALAAFGFIAFWGAMIWIMQRKMHKDQEQ</sequence>
<keyword evidence="3" id="KW-1185">Reference proteome</keyword>
<keyword evidence="1" id="KW-0472">Membrane</keyword>
<accession>A0A5D3AY83</accession>
<gene>
    <name evidence="2" type="ORF">B9479_003474</name>
</gene>
<dbReference type="Proteomes" id="UP000322245">
    <property type="component" value="Unassembled WGS sequence"/>
</dbReference>
<reference evidence="2 3" key="1">
    <citation type="submission" date="2017-05" db="EMBL/GenBank/DDBJ databases">
        <title>The Genome Sequence of Tsuchiyaea wingfieldii DSM 27421.</title>
        <authorList>
            <person name="Cuomo C."/>
            <person name="Passer A."/>
            <person name="Billmyre B."/>
            <person name="Heitman J."/>
        </authorList>
    </citation>
    <scope>NUCLEOTIDE SEQUENCE [LARGE SCALE GENOMIC DNA]</scope>
    <source>
        <strain evidence="2 3">DSM 27421</strain>
    </source>
</reference>
<dbReference type="AlphaFoldDB" id="A0A5D3AY83"/>
<comment type="caution">
    <text evidence="2">The sequence shown here is derived from an EMBL/GenBank/DDBJ whole genome shotgun (WGS) entry which is preliminary data.</text>
</comment>
<name>A0A5D3AY83_9TREE</name>
<proteinExistence type="predicted"/>
<evidence type="ECO:0000256" key="1">
    <source>
        <dbReference type="SAM" id="Phobius"/>
    </source>
</evidence>
<evidence type="ECO:0000313" key="2">
    <source>
        <dbReference type="EMBL" id="TYJ55822.1"/>
    </source>
</evidence>
<protein>
    <submittedName>
        <fullName evidence="2">Uncharacterized protein</fullName>
    </submittedName>
</protein>
<dbReference type="EMBL" id="NIDF01000033">
    <property type="protein sequence ID" value="TYJ55822.1"/>
    <property type="molecule type" value="Genomic_DNA"/>
</dbReference>
<feature type="transmembrane region" description="Helical" evidence="1">
    <location>
        <begin position="287"/>
        <end position="311"/>
    </location>
</feature>
<keyword evidence="1" id="KW-0812">Transmembrane</keyword>
<keyword evidence="1" id="KW-1133">Transmembrane helix</keyword>
<evidence type="ECO:0000313" key="3">
    <source>
        <dbReference type="Proteomes" id="UP000322245"/>
    </source>
</evidence>
<organism evidence="2 3">
    <name type="scientific">Cryptococcus floricola</name>
    <dbReference type="NCBI Taxonomy" id="2591691"/>
    <lineage>
        <taxon>Eukaryota</taxon>
        <taxon>Fungi</taxon>
        <taxon>Dikarya</taxon>
        <taxon>Basidiomycota</taxon>
        <taxon>Agaricomycotina</taxon>
        <taxon>Tremellomycetes</taxon>
        <taxon>Tremellales</taxon>
        <taxon>Cryptococcaceae</taxon>
        <taxon>Cryptococcus</taxon>
    </lineage>
</organism>